<comment type="similarity">
    <text evidence="4">Belongs to the cyclic nucleotide phosphodiesterase class-III family.</text>
</comment>
<proteinExistence type="inferred from homology"/>
<dbReference type="SUPFAM" id="SSF56300">
    <property type="entry name" value="Metallo-dependent phosphatases"/>
    <property type="match status" value="1"/>
</dbReference>
<dbReference type="GO" id="GO:0016787">
    <property type="term" value="F:hydrolase activity"/>
    <property type="evidence" value="ECO:0007669"/>
    <property type="project" value="UniProtKB-KW"/>
</dbReference>
<keyword evidence="1" id="KW-0479">Metal-binding</keyword>
<dbReference type="RefSeq" id="WP_166398142.1">
    <property type="nucleotide sequence ID" value="NZ_CP045121.1"/>
</dbReference>
<dbReference type="Pfam" id="PF00149">
    <property type="entry name" value="Metallophos"/>
    <property type="match status" value="1"/>
</dbReference>
<keyword evidence="3" id="KW-0408">Iron</keyword>
<evidence type="ECO:0000256" key="1">
    <source>
        <dbReference type="ARBA" id="ARBA00022723"/>
    </source>
</evidence>
<dbReference type="GO" id="GO:0046872">
    <property type="term" value="F:metal ion binding"/>
    <property type="evidence" value="ECO:0007669"/>
    <property type="project" value="UniProtKB-KW"/>
</dbReference>
<dbReference type="PANTHER" id="PTHR42988:SF2">
    <property type="entry name" value="CYCLIC NUCLEOTIDE PHOSPHODIESTERASE CBUA0032-RELATED"/>
    <property type="match status" value="1"/>
</dbReference>
<dbReference type="Gene3D" id="3.60.21.10">
    <property type="match status" value="1"/>
</dbReference>
<dbReference type="InterPro" id="IPR050884">
    <property type="entry name" value="CNP_phosphodiesterase-III"/>
</dbReference>
<dbReference type="KEGG" id="rmar:GBA65_20325"/>
<evidence type="ECO:0000256" key="2">
    <source>
        <dbReference type="ARBA" id="ARBA00022801"/>
    </source>
</evidence>
<keyword evidence="2" id="KW-0378">Hydrolase</keyword>
<name>A0A6G8Q213_9ACTN</name>
<dbReference type="AlphaFoldDB" id="A0A6G8Q213"/>
<evidence type="ECO:0000256" key="4">
    <source>
        <dbReference type="ARBA" id="ARBA00025742"/>
    </source>
</evidence>
<accession>A0A6G8Q213</accession>
<sequence length="288" mass="31173">MVKILHTSDLHFGRPAVAAQLDSLKGSIAEISPDAVAVSGDLTQRCSTSEFLKARAYLDSIEEIAPVIVIPGNHDVRWIGAVARQLGAVGLVGRSAHDFKYSKYIRYISPELNPSLEIPGAVIASCNTAHGIARGSLTRRFRDLGVIGHVNKRDLKKVEEAFSKAAPDAARIVMIHHNPIKGETSGRHGLANTKQALEAFERLGAELVLCGHDHQEAVHTVQEYAPGIVISTAGTISNRLRAGRPSSFNLVTIDDTELRITTYAWQHPEGFAPAREHSFPRSAASRSA</sequence>
<dbReference type="Proteomes" id="UP000502706">
    <property type="component" value="Chromosome"/>
</dbReference>
<dbReference type="InterPro" id="IPR004843">
    <property type="entry name" value="Calcineurin-like_PHP"/>
</dbReference>
<dbReference type="InterPro" id="IPR029052">
    <property type="entry name" value="Metallo-depent_PP-like"/>
</dbReference>
<organism evidence="6 7">
    <name type="scientific">Rubrobacter marinus</name>
    <dbReference type="NCBI Taxonomy" id="2653852"/>
    <lineage>
        <taxon>Bacteria</taxon>
        <taxon>Bacillati</taxon>
        <taxon>Actinomycetota</taxon>
        <taxon>Rubrobacteria</taxon>
        <taxon>Rubrobacterales</taxon>
        <taxon>Rubrobacteraceae</taxon>
        <taxon>Rubrobacter</taxon>
    </lineage>
</organism>
<dbReference type="PANTHER" id="PTHR42988">
    <property type="entry name" value="PHOSPHOHYDROLASE"/>
    <property type="match status" value="1"/>
</dbReference>
<evidence type="ECO:0000313" key="6">
    <source>
        <dbReference type="EMBL" id="QIN80475.1"/>
    </source>
</evidence>
<evidence type="ECO:0000259" key="5">
    <source>
        <dbReference type="Pfam" id="PF00149"/>
    </source>
</evidence>
<feature type="domain" description="Calcineurin-like phosphoesterase" evidence="5">
    <location>
        <begin position="3"/>
        <end position="215"/>
    </location>
</feature>
<keyword evidence="7" id="KW-1185">Reference proteome</keyword>
<evidence type="ECO:0000313" key="7">
    <source>
        <dbReference type="Proteomes" id="UP000502706"/>
    </source>
</evidence>
<reference evidence="6 7" key="1">
    <citation type="submission" date="2019-10" db="EMBL/GenBank/DDBJ databases">
        <title>Rubrobacter sp nov SCSIO 52915 isolated from a deep-sea sediment in the South China Sea.</title>
        <authorList>
            <person name="Chen R.W."/>
        </authorList>
    </citation>
    <scope>NUCLEOTIDE SEQUENCE [LARGE SCALE GENOMIC DNA]</scope>
    <source>
        <strain evidence="6 7">SCSIO 52915</strain>
    </source>
</reference>
<dbReference type="EMBL" id="CP045121">
    <property type="protein sequence ID" value="QIN80475.1"/>
    <property type="molecule type" value="Genomic_DNA"/>
</dbReference>
<evidence type="ECO:0000256" key="3">
    <source>
        <dbReference type="ARBA" id="ARBA00023004"/>
    </source>
</evidence>
<gene>
    <name evidence="6" type="ORF">GBA65_20325</name>
</gene>
<protein>
    <recommendedName>
        <fullName evidence="5">Calcineurin-like phosphoesterase domain-containing protein</fullName>
    </recommendedName>
</protein>